<reference evidence="1 2" key="1">
    <citation type="submission" date="2019-12" db="EMBL/GenBank/DDBJ databases">
        <authorList>
            <person name="Floudas D."/>
            <person name="Bentzer J."/>
            <person name="Ahren D."/>
            <person name="Johansson T."/>
            <person name="Persson P."/>
            <person name="Tunlid A."/>
        </authorList>
    </citation>
    <scope>NUCLEOTIDE SEQUENCE [LARGE SCALE GENOMIC DNA]</scope>
    <source>
        <strain evidence="1 2">CBS 102.39</strain>
    </source>
</reference>
<dbReference type="Proteomes" id="UP000521872">
    <property type="component" value="Unassembled WGS sequence"/>
</dbReference>
<evidence type="ECO:0000313" key="1">
    <source>
        <dbReference type="EMBL" id="KAF4621419.1"/>
    </source>
</evidence>
<protein>
    <recommendedName>
        <fullName evidence="3">BTB domain-containing protein</fullName>
    </recommendedName>
</protein>
<dbReference type="Gene3D" id="3.30.710.10">
    <property type="entry name" value="Potassium Channel Kv1.1, Chain A"/>
    <property type="match status" value="1"/>
</dbReference>
<evidence type="ECO:0008006" key="3">
    <source>
        <dbReference type="Google" id="ProtNLM"/>
    </source>
</evidence>
<dbReference type="EMBL" id="JAACJL010000015">
    <property type="protein sequence ID" value="KAF4621419.1"/>
    <property type="molecule type" value="Genomic_DNA"/>
</dbReference>
<proteinExistence type="predicted"/>
<comment type="caution">
    <text evidence="1">The sequence shown here is derived from an EMBL/GenBank/DDBJ whole genome shotgun (WGS) entry which is preliminary data.</text>
</comment>
<evidence type="ECO:0000313" key="2">
    <source>
        <dbReference type="Proteomes" id="UP000521872"/>
    </source>
</evidence>
<accession>A0A8H4VVF6</accession>
<sequence length="265" mass="29902">MAVNSSSMSTPAPAPQGPSRFKDFFSVWNMELVFFKVENTTFAIPRHVLNHPGTAFEGMFSMPANGQEGKVVEHPIHLPGVGEDEFEAFLHAIYPLCGTASPKLTMNGFEYWIAVLKLATLWEFKDARNKSLDCLSKTIKQKTPFEGIFYGRKYQVREWIRQGYVNLCRQKALTMKHLREPADVSQLGLALDWKSIAIIFFIRAEIVQIVAKTGQCLRCARPSRLGYCDYCGILNQPDPSCVDETAVLKLVDEHFGEELNLSNFA</sequence>
<organism evidence="1 2">
    <name type="scientific">Agrocybe pediades</name>
    <dbReference type="NCBI Taxonomy" id="84607"/>
    <lineage>
        <taxon>Eukaryota</taxon>
        <taxon>Fungi</taxon>
        <taxon>Dikarya</taxon>
        <taxon>Basidiomycota</taxon>
        <taxon>Agaricomycotina</taxon>
        <taxon>Agaricomycetes</taxon>
        <taxon>Agaricomycetidae</taxon>
        <taxon>Agaricales</taxon>
        <taxon>Agaricineae</taxon>
        <taxon>Strophariaceae</taxon>
        <taxon>Agrocybe</taxon>
    </lineage>
</organism>
<name>A0A8H4VVF6_9AGAR</name>
<gene>
    <name evidence="1" type="ORF">D9613_001021</name>
</gene>
<keyword evidence="2" id="KW-1185">Reference proteome</keyword>
<dbReference type="InterPro" id="IPR011333">
    <property type="entry name" value="SKP1/BTB/POZ_sf"/>
</dbReference>
<dbReference type="AlphaFoldDB" id="A0A8H4VVF6"/>